<organism evidence="1 2">
    <name type="scientific">Christiangramia gaetbulicola</name>
    <dbReference type="NCBI Taxonomy" id="703340"/>
    <lineage>
        <taxon>Bacteria</taxon>
        <taxon>Pseudomonadati</taxon>
        <taxon>Bacteroidota</taxon>
        <taxon>Flavobacteriia</taxon>
        <taxon>Flavobacteriales</taxon>
        <taxon>Flavobacteriaceae</taxon>
        <taxon>Christiangramia</taxon>
    </lineage>
</organism>
<evidence type="ECO:0000313" key="2">
    <source>
        <dbReference type="Proteomes" id="UP000244174"/>
    </source>
</evidence>
<protein>
    <recommendedName>
        <fullName evidence="3">Outer membrane protein with beta-barrel domain</fullName>
    </recommendedName>
</protein>
<proteinExistence type="predicted"/>
<dbReference type="EMBL" id="QBKQ01000003">
    <property type="protein sequence ID" value="PTX42005.1"/>
    <property type="molecule type" value="Genomic_DNA"/>
</dbReference>
<reference evidence="1 2" key="1">
    <citation type="submission" date="2018-04" db="EMBL/GenBank/DDBJ databases">
        <title>Genomic Encyclopedia of Archaeal and Bacterial Type Strains, Phase II (KMG-II): from individual species to whole genera.</title>
        <authorList>
            <person name="Goeker M."/>
        </authorList>
    </citation>
    <scope>NUCLEOTIDE SEQUENCE [LARGE SCALE GENOMIC DNA]</scope>
    <source>
        <strain evidence="1 2">DSM 23082</strain>
    </source>
</reference>
<evidence type="ECO:0000313" key="1">
    <source>
        <dbReference type="EMBL" id="PTX42005.1"/>
    </source>
</evidence>
<dbReference type="AlphaFoldDB" id="A0A2T6ADV7"/>
<sequence>MKHYLIIAFLLISIKSLSQDIKTENQFSLNLLAPSAEYEFSVSDNSTIDLDLGVGFAYHYSSITGENYGFYPGFEGQYRYYYNFDKRADKGKKTSENSANYIAGVASITSGKPIFGDLEYENEYGAFIGPAWGLQRVYNSGFKLNLNLGLGLGFNDDGDTYLRPLFGLSLGWLVAN</sequence>
<accession>A0A2T6ADV7</accession>
<keyword evidence="2" id="KW-1185">Reference proteome</keyword>
<comment type="caution">
    <text evidence="1">The sequence shown here is derived from an EMBL/GenBank/DDBJ whole genome shotgun (WGS) entry which is preliminary data.</text>
</comment>
<gene>
    <name evidence="1" type="ORF">C8P64_2419</name>
</gene>
<evidence type="ECO:0008006" key="3">
    <source>
        <dbReference type="Google" id="ProtNLM"/>
    </source>
</evidence>
<dbReference type="RefSeq" id="WP_108172317.1">
    <property type="nucleotide sequence ID" value="NZ_QBKQ01000003.1"/>
</dbReference>
<dbReference type="OrthoDB" id="883248at2"/>
<dbReference type="Proteomes" id="UP000244174">
    <property type="component" value="Unassembled WGS sequence"/>
</dbReference>
<name>A0A2T6ADV7_9FLAO</name>